<accession>A0A0H2R223</accession>
<reference evidence="5 6" key="1">
    <citation type="submission" date="2015-04" db="EMBL/GenBank/DDBJ databases">
        <title>Complete genome sequence of Schizopora paradoxa KUC8140, a cosmopolitan wood degrader in East Asia.</title>
        <authorList>
            <consortium name="DOE Joint Genome Institute"/>
            <person name="Min B."/>
            <person name="Park H."/>
            <person name="Jang Y."/>
            <person name="Kim J.-J."/>
            <person name="Kim K.H."/>
            <person name="Pangilinan J."/>
            <person name="Lipzen A."/>
            <person name="Riley R."/>
            <person name="Grigoriev I.V."/>
            <person name="Spatafora J.W."/>
            <person name="Choi I.-G."/>
        </authorList>
    </citation>
    <scope>NUCLEOTIDE SEQUENCE [LARGE SCALE GENOMIC DNA]</scope>
    <source>
        <strain evidence="5 6">KUC8140</strain>
    </source>
</reference>
<dbReference type="InterPro" id="IPR051601">
    <property type="entry name" value="Serine_prot/Carboxylest_S33"/>
</dbReference>
<dbReference type="Gene3D" id="3.40.50.1820">
    <property type="entry name" value="alpha/beta hydrolase"/>
    <property type="match status" value="1"/>
</dbReference>
<dbReference type="SUPFAM" id="SSF53474">
    <property type="entry name" value="alpha/beta-Hydrolases"/>
    <property type="match status" value="1"/>
</dbReference>
<evidence type="ECO:0000313" key="5">
    <source>
        <dbReference type="EMBL" id="KLO05805.1"/>
    </source>
</evidence>
<dbReference type="STRING" id="27342.A0A0H2R223"/>
<dbReference type="GO" id="GO:0016787">
    <property type="term" value="F:hydrolase activity"/>
    <property type="evidence" value="ECO:0007669"/>
    <property type="project" value="UniProtKB-KW"/>
</dbReference>
<gene>
    <name evidence="5" type="ORF">SCHPADRAFT_933433</name>
</gene>
<keyword evidence="6" id="KW-1185">Reference proteome</keyword>
<dbReference type="InterPro" id="IPR029058">
    <property type="entry name" value="AB_hydrolase_fold"/>
</dbReference>
<name>A0A0H2R223_9AGAM</name>
<dbReference type="OrthoDB" id="425534at2759"/>
<keyword evidence="2" id="KW-0378">Hydrolase</keyword>
<feature type="domain" description="Peptidase S33 tripeptidyl aminopeptidase-like C-terminal" evidence="4">
    <location>
        <begin position="549"/>
        <end position="641"/>
    </location>
</feature>
<dbReference type="Proteomes" id="UP000053477">
    <property type="component" value="Unassembled WGS sequence"/>
</dbReference>
<sequence length="700" mass="77293">MDRMGERIDSVGSFVNIDFSNREDNFSWRLSQNTNEDQHLPVLNSGPFGDQQRSRYQNAKVKFVERASNGNEKEHLQSCCANESNNGSNHTKSVTTNPTRWRLFAPFQAVVLFSLASYVIWRYAAGWIGGDVGKDHGNGSSHGVESFKWSSVEPSERLEWLKCYGETECARFLVPLDYSNPKGAKAAIALVKYPAKVPATSEKYGGPVLINSGEPGALGTSAVYRLGKHFQTIIGEQFDVVGFDPRGVGLTTPTFYAFPNKHEAGLFYVDYPLLVNVSSESLGRAYAYSQILGAKMENSSRDVLQYVSTPAVARDMLAITKAMGYDKLQYWGFSYGSVLGATFSAMFPNNVGRIVLDGVFDAEDYYAGQWSQNLLDADAALLDVCEACVKAGPRVCRIYEETAELVLQRINRLLEKLKVAPIGAYSSPGPAPWYGIVSYDFAKLILFMSLYITHSDAAFVINKLAQFEKGDGLILTPLTSRMIYREFLTCDCSAPESELPPFYGFWDIEHFLAIACGDSEIENESFEEVQAVYREIANTSSFVDAWGIHAACSGWKVKGKERFQGSFNQKTSHPLLLVSNRADPVAPLQAAYKMSKGFEGSVVLTQNNSGHCSTSATSLCTHKAVRAYFQNGTLPEKGTVCETESSIFYRGNFLEDIDKTSMTIEDVAILEASYALQKKYFVPIHLFPSSGGMMSGNCDG</sequence>
<evidence type="ECO:0000313" key="6">
    <source>
        <dbReference type="Proteomes" id="UP000053477"/>
    </source>
</evidence>
<dbReference type="EMBL" id="KQ086265">
    <property type="protein sequence ID" value="KLO05805.1"/>
    <property type="molecule type" value="Genomic_DNA"/>
</dbReference>
<evidence type="ECO:0000259" key="3">
    <source>
        <dbReference type="Pfam" id="PF00561"/>
    </source>
</evidence>
<evidence type="ECO:0000256" key="1">
    <source>
        <dbReference type="ARBA" id="ARBA00010088"/>
    </source>
</evidence>
<dbReference type="Pfam" id="PF08386">
    <property type="entry name" value="Abhydrolase_4"/>
    <property type="match status" value="1"/>
</dbReference>
<evidence type="ECO:0008006" key="7">
    <source>
        <dbReference type="Google" id="ProtNLM"/>
    </source>
</evidence>
<dbReference type="InterPro" id="IPR013595">
    <property type="entry name" value="Pept_S33_TAP-like_C"/>
</dbReference>
<evidence type="ECO:0000256" key="2">
    <source>
        <dbReference type="ARBA" id="ARBA00022801"/>
    </source>
</evidence>
<dbReference type="AlphaFoldDB" id="A0A0H2R223"/>
<dbReference type="PANTHER" id="PTHR43248:SF25">
    <property type="entry name" value="AB HYDROLASE-1 DOMAIN-CONTAINING PROTEIN-RELATED"/>
    <property type="match status" value="1"/>
</dbReference>
<dbReference type="InterPro" id="IPR000073">
    <property type="entry name" value="AB_hydrolase_1"/>
</dbReference>
<evidence type="ECO:0000259" key="4">
    <source>
        <dbReference type="Pfam" id="PF08386"/>
    </source>
</evidence>
<comment type="similarity">
    <text evidence="1">Belongs to the peptidase S33 family.</text>
</comment>
<proteinExistence type="inferred from homology"/>
<feature type="domain" description="AB hydrolase-1" evidence="3">
    <location>
        <begin position="207"/>
        <end position="380"/>
    </location>
</feature>
<organism evidence="5 6">
    <name type="scientific">Schizopora paradoxa</name>
    <dbReference type="NCBI Taxonomy" id="27342"/>
    <lineage>
        <taxon>Eukaryota</taxon>
        <taxon>Fungi</taxon>
        <taxon>Dikarya</taxon>
        <taxon>Basidiomycota</taxon>
        <taxon>Agaricomycotina</taxon>
        <taxon>Agaricomycetes</taxon>
        <taxon>Hymenochaetales</taxon>
        <taxon>Schizoporaceae</taxon>
        <taxon>Schizopora</taxon>
    </lineage>
</organism>
<dbReference type="Pfam" id="PF00561">
    <property type="entry name" value="Abhydrolase_1"/>
    <property type="match status" value="1"/>
</dbReference>
<dbReference type="InParanoid" id="A0A0H2R223"/>
<protein>
    <recommendedName>
        <fullName evidence="7">Alpha/beta-hydrolase</fullName>
    </recommendedName>
</protein>
<dbReference type="PANTHER" id="PTHR43248">
    <property type="entry name" value="2-SUCCINYL-6-HYDROXY-2,4-CYCLOHEXADIENE-1-CARBOXYLATE SYNTHASE"/>
    <property type="match status" value="1"/>
</dbReference>